<sequence length="185" mass="20235">MTTHSNKQNLTSVLLIAGMLAAPLALAGPGKAWGPSQDVDQRLARMSEQLDLSSAQQDEIRAILEDQATQRTLMRETMHTRIDAVLTPAQQDLIAEQQAARLERRIGQLARRLDLSPTQIEQVRDIMQAHGPSDMTSGDARAQIKAVLTEPQAQAFERIGMKSKSKRGGPDAPGRPSKPRGDQVL</sequence>
<protein>
    <recommendedName>
        <fullName evidence="5">Periplasmic heavy metal sensor</fullName>
    </recommendedName>
</protein>
<reference evidence="3 4" key="1">
    <citation type="journal article" date="2020" name="Microorganisms">
        <title>Osmotic Adaptation and Compatible Solute Biosynthesis of Phototrophic Bacteria as Revealed from Genome Analyses.</title>
        <authorList>
            <person name="Imhoff J.F."/>
            <person name="Rahn T."/>
            <person name="Kunzel S."/>
            <person name="Keller A."/>
            <person name="Neulinger S.C."/>
        </authorList>
    </citation>
    <scope>NUCLEOTIDE SEQUENCE [LARGE SCALE GENOMIC DNA]</scope>
    <source>
        <strain evidence="3 4">DSM 21303</strain>
    </source>
</reference>
<evidence type="ECO:0008006" key="5">
    <source>
        <dbReference type="Google" id="ProtNLM"/>
    </source>
</evidence>
<keyword evidence="4" id="KW-1185">Reference proteome</keyword>
<comment type="caution">
    <text evidence="3">The sequence shown here is derived from an EMBL/GenBank/DDBJ whole genome shotgun (WGS) entry which is preliminary data.</text>
</comment>
<evidence type="ECO:0000256" key="2">
    <source>
        <dbReference type="SAM" id="SignalP"/>
    </source>
</evidence>
<evidence type="ECO:0000313" key="4">
    <source>
        <dbReference type="Proteomes" id="UP001138802"/>
    </source>
</evidence>
<evidence type="ECO:0000313" key="3">
    <source>
        <dbReference type="EMBL" id="MBK1644703.1"/>
    </source>
</evidence>
<feature type="signal peptide" evidence="2">
    <location>
        <begin position="1"/>
        <end position="27"/>
    </location>
</feature>
<dbReference type="Proteomes" id="UP001138802">
    <property type="component" value="Unassembled WGS sequence"/>
</dbReference>
<keyword evidence="2" id="KW-0732">Signal</keyword>
<evidence type="ECO:0000256" key="1">
    <source>
        <dbReference type="SAM" id="MobiDB-lite"/>
    </source>
</evidence>
<dbReference type="AlphaFoldDB" id="A0A9X1B8Y2"/>
<dbReference type="EMBL" id="NRSD01000006">
    <property type="protein sequence ID" value="MBK1644703.1"/>
    <property type="molecule type" value="Genomic_DNA"/>
</dbReference>
<gene>
    <name evidence="3" type="ORF">CKO25_08595</name>
</gene>
<name>A0A9X1B8Y2_9GAMM</name>
<dbReference type="RefSeq" id="WP_200387494.1">
    <property type="nucleotide sequence ID" value="NZ_NRSD01000006.1"/>
</dbReference>
<proteinExistence type="predicted"/>
<accession>A0A9X1B8Y2</accession>
<feature type="chain" id="PRO_5040847986" description="Periplasmic heavy metal sensor" evidence="2">
    <location>
        <begin position="28"/>
        <end position="185"/>
    </location>
</feature>
<organism evidence="3 4">
    <name type="scientific">Thiocapsa imhoffii</name>
    <dbReference type="NCBI Taxonomy" id="382777"/>
    <lineage>
        <taxon>Bacteria</taxon>
        <taxon>Pseudomonadati</taxon>
        <taxon>Pseudomonadota</taxon>
        <taxon>Gammaproteobacteria</taxon>
        <taxon>Chromatiales</taxon>
        <taxon>Chromatiaceae</taxon>
        <taxon>Thiocapsa</taxon>
    </lineage>
</organism>
<feature type="region of interest" description="Disordered" evidence="1">
    <location>
        <begin position="150"/>
        <end position="185"/>
    </location>
</feature>